<dbReference type="Pfam" id="PF00135">
    <property type="entry name" value="COesterase"/>
    <property type="match status" value="1"/>
</dbReference>
<keyword evidence="2" id="KW-0719">Serine esterase</keyword>
<dbReference type="InterPro" id="IPR019826">
    <property type="entry name" value="Carboxylesterase_B_AS"/>
</dbReference>
<dbReference type="PANTHER" id="PTHR43142:SF1">
    <property type="entry name" value="CARBOXYLIC ESTER HYDROLASE"/>
    <property type="match status" value="1"/>
</dbReference>
<gene>
    <name evidence="7" type="ORF">g.3720</name>
</gene>
<sequence length="420" mass="47373">KDVVLVTFNYRLGPFGFLSLENEEMSGNYGMKDQVEALRWVKENIASFGGNPQKVTIFGESAGAVSVHYLMLSPLSKGLFQQAIIQSGTALCPWSFNPNPKDTALHLARTMGCNSTDNNELISFFMNASASSIVEGSHSQFRENVYNIETLNPGRNFIPSKEVEGPGEKFITKTPREILESGDFVKVPLIMGTLDGDGIVILTLKRLTALDFDTLNAMSEWAVPQSWNLPPGEEKNATGQQIKDHYFKSASISWSNIDLLTDLYTDLYIFLDTYHALSKHLDSKSPIYTYELTFETTKTIKSVVPIIQLKFVSLKGSAHSNDVPLLFSPYNMALQVPLMQREKNISDEMTNLWTNFAKNGDPNSESANYEWKPYRRNRPQHLEIGTTIKTIKDNVRPESLKFWRELCQTSTTDFPCEVFQ</sequence>
<evidence type="ECO:0000256" key="2">
    <source>
        <dbReference type="ARBA" id="ARBA00022487"/>
    </source>
</evidence>
<dbReference type="AlphaFoldDB" id="A0A1B6DM05"/>
<reference evidence="7" key="1">
    <citation type="submission" date="2015-12" db="EMBL/GenBank/DDBJ databases">
        <title>De novo transcriptome assembly of four potential Pierce s Disease insect vectors from Arizona vineyards.</title>
        <authorList>
            <person name="Tassone E.E."/>
        </authorList>
    </citation>
    <scope>NUCLEOTIDE SEQUENCE</scope>
</reference>
<proteinExistence type="inferred from homology"/>
<dbReference type="InterPro" id="IPR029058">
    <property type="entry name" value="AB_hydrolase_fold"/>
</dbReference>
<feature type="non-terminal residue" evidence="7">
    <location>
        <position position="1"/>
    </location>
</feature>
<protein>
    <recommendedName>
        <fullName evidence="5">Carboxylic ester hydrolase</fullName>
        <ecNumber evidence="5">3.1.1.-</ecNumber>
    </recommendedName>
</protein>
<comment type="similarity">
    <text evidence="1 5">Belongs to the type-B carboxylesterase/lipase family.</text>
</comment>
<name>A0A1B6DM05_9HEMI</name>
<dbReference type="PANTHER" id="PTHR43142">
    <property type="entry name" value="CARBOXYLIC ESTER HYDROLASE"/>
    <property type="match status" value="1"/>
</dbReference>
<dbReference type="EC" id="3.1.1.-" evidence="5"/>
<organism evidence="7">
    <name type="scientific">Clastoptera arizonana</name>
    <name type="common">Arizona spittle bug</name>
    <dbReference type="NCBI Taxonomy" id="38151"/>
    <lineage>
        <taxon>Eukaryota</taxon>
        <taxon>Metazoa</taxon>
        <taxon>Ecdysozoa</taxon>
        <taxon>Arthropoda</taxon>
        <taxon>Hexapoda</taxon>
        <taxon>Insecta</taxon>
        <taxon>Pterygota</taxon>
        <taxon>Neoptera</taxon>
        <taxon>Paraneoptera</taxon>
        <taxon>Hemiptera</taxon>
        <taxon>Auchenorrhyncha</taxon>
        <taxon>Cercopoidea</taxon>
        <taxon>Clastopteridae</taxon>
        <taxon>Clastoptera</taxon>
    </lineage>
</organism>
<evidence type="ECO:0000256" key="5">
    <source>
        <dbReference type="RuleBase" id="RU361235"/>
    </source>
</evidence>
<dbReference type="GO" id="GO:0052689">
    <property type="term" value="F:carboxylic ester hydrolase activity"/>
    <property type="evidence" value="ECO:0007669"/>
    <property type="project" value="UniProtKB-KW"/>
</dbReference>
<evidence type="ECO:0000256" key="4">
    <source>
        <dbReference type="ARBA" id="ARBA00023180"/>
    </source>
</evidence>
<keyword evidence="3 5" id="KW-0378">Hydrolase</keyword>
<accession>A0A1B6DM05</accession>
<evidence type="ECO:0000313" key="7">
    <source>
        <dbReference type="EMBL" id="JAS26687.1"/>
    </source>
</evidence>
<dbReference type="SUPFAM" id="SSF53474">
    <property type="entry name" value="alpha/beta-Hydrolases"/>
    <property type="match status" value="1"/>
</dbReference>
<dbReference type="Gene3D" id="3.40.50.1820">
    <property type="entry name" value="alpha/beta hydrolase"/>
    <property type="match status" value="1"/>
</dbReference>
<evidence type="ECO:0000256" key="1">
    <source>
        <dbReference type="ARBA" id="ARBA00005964"/>
    </source>
</evidence>
<keyword evidence="4" id="KW-0325">Glycoprotein</keyword>
<dbReference type="EMBL" id="GEDC01010611">
    <property type="protein sequence ID" value="JAS26687.1"/>
    <property type="molecule type" value="Transcribed_RNA"/>
</dbReference>
<dbReference type="PROSITE" id="PS00122">
    <property type="entry name" value="CARBOXYLESTERASE_B_1"/>
    <property type="match status" value="1"/>
</dbReference>
<dbReference type="InterPro" id="IPR002018">
    <property type="entry name" value="CarbesteraseB"/>
</dbReference>
<feature type="domain" description="Carboxylesterase type B" evidence="6">
    <location>
        <begin position="2"/>
        <end position="403"/>
    </location>
</feature>
<evidence type="ECO:0000256" key="3">
    <source>
        <dbReference type="ARBA" id="ARBA00022801"/>
    </source>
</evidence>
<evidence type="ECO:0000259" key="6">
    <source>
        <dbReference type="Pfam" id="PF00135"/>
    </source>
</evidence>